<proteinExistence type="inferred from homology"/>
<dbReference type="STRING" id="4533.J3N2P4"/>
<evidence type="ECO:0000259" key="5">
    <source>
        <dbReference type="PROSITE" id="PS51910"/>
    </source>
</evidence>
<dbReference type="PANTHER" id="PTHR46476:SF15">
    <property type="entry name" value="1, PUTATIVE, EXPRESSED-RELATED"/>
    <property type="match status" value="1"/>
</dbReference>
<dbReference type="Proteomes" id="UP000006038">
    <property type="component" value="Chromosome 10"/>
</dbReference>
<dbReference type="Gene3D" id="3.20.20.80">
    <property type="entry name" value="Glycosidases"/>
    <property type="match status" value="1"/>
</dbReference>
<dbReference type="PANTHER" id="PTHR46476">
    <property type="entry name" value="CHITINASE 2-LIKE"/>
    <property type="match status" value="1"/>
</dbReference>
<accession>J3N2P4</accession>
<dbReference type="Gramene" id="OB10G17920.1">
    <property type="protein sequence ID" value="OB10G17920.1"/>
    <property type="gene ID" value="OB10G17920"/>
</dbReference>
<dbReference type="GO" id="GO:0005975">
    <property type="term" value="P:carbohydrate metabolic process"/>
    <property type="evidence" value="ECO:0007669"/>
    <property type="project" value="InterPro"/>
</dbReference>
<evidence type="ECO:0000256" key="3">
    <source>
        <dbReference type="RuleBase" id="RU000489"/>
    </source>
</evidence>
<dbReference type="SUPFAM" id="SSF51445">
    <property type="entry name" value="(Trans)glycosidases"/>
    <property type="match status" value="1"/>
</dbReference>
<protein>
    <recommendedName>
        <fullName evidence="5">GH18 domain-containing protein</fullName>
    </recommendedName>
</protein>
<reference evidence="6" key="1">
    <citation type="journal article" date="2013" name="Nat. Commun.">
        <title>Whole-genome sequencing of Oryza brachyantha reveals mechanisms underlying Oryza genome evolution.</title>
        <authorList>
            <person name="Chen J."/>
            <person name="Huang Q."/>
            <person name="Gao D."/>
            <person name="Wang J."/>
            <person name="Lang Y."/>
            <person name="Liu T."/>
            <person name="Li B."/>
            <person name="Bai Z."/>
            <person name="Luis Goicoechea J."/>
            <person name="Liang C."/>
            <person name="Chen C."/>
            <person name="Zhang W."/>
            <person name="Sun S."/>
            <person name="Liao Y."/>
            <person name="Zhang X."/>
            <person name="Yang L."/>
            <person name="Song C."/>
            <person name="Wang M."/>
            <person name="Shi J."/>
            <person name="Liu G."/>
            <person name="Liu J."/>
            <person name="Zhou H."/>
            <person name="Zhou W."/>
            <person name="Yu Q."/>
            <person name="An N."/>
            <person name="Chen Y."/>
            <person name="Cai Q."/>
            <person name="Wang B."/>
            <person name="Liu B."/>
            <person name="Min J."/>
            <person name="Huang Y."/>
            <person name="Wu H."/>
            <person name="Li Z."/>
            <person name="Zhang Y."/>
            <person name="Yin Y."/>
            <person name="Song W."/>
            <person name="Jiang J."/>
            <person name="Jackson S.A."/>
            <person name="Wing R.A."/>
            <person name="Wang J."/>
            <person name="Chen M."/>
        </authorList>
    </citation>
    <scope>NUCLEOTIDE SEQUENCE [LARGE SCALE GENOMIC DNA]</scope>
    <source>
        <strain evidence="6">cv. IRGC 101232</strain>
    </source>
</reference>
<evidence type="ECO:0000256" key="1">
    <source>
        <dbReference type="ARBA" id="ARBA00022801"/>
    </source>
</evidence>
<dbReference type="PROSITE" id="PS51910">
    <property type="entry name" value="GH18_2"/>
    <property type="match status" value="1"/>
</dbReference>
<dbReference type="InterPro" id="IPR001223">
    <property type="entry name" value="Glyco_hydro18_cat"/>
</dbReference>
<sequence length="260" mass="28398">MGVFREYVGAQWAAVQLSDVPVISGVALFHLILAFAVDYTRDSPPQPFWDEGHHTPAEVVLGVGGATVGGVDTYFSPADEDSWVSNAVDSLSGIIDTYQLDGIDIDYEQFNGDEALFARCIGRLLTELKARYPALVTSIAPYKDTEGYYQALWSSYQEVIDYVNYQFYANPASTRVEQYMEEYGRVAGSVFAGGSVLASINTSNPADVVTVDAYTALQACAQLAGNLTGIFVWSADSSYYNNLDFWYEGQAQQILAVGTN</sequence>
<evidence type="ECO:0000256" key="2">
    <source>
        <dbReference type="ARBA" id="ARBA00023295"/>
    </source>
</evidence>
<keyword evidence="1 3" id="KW-0378">Hydrolase</keyword>
<keyword evidence="2 3" id="KW-0326">Glycosidase</keyword>
<dbReference type="eggNOG" id="ENOG502QV99">
    <property type="taxonomic scope" value="Eukaryota"/>
</dbReference>
<evidence type="ECO:0000313" key="6">
    <source>
        <dbReference type="EnsemblPlants" id="OB10G17920.1"/>
    </source>
</evidence>
<dbReference type="EnsemblPlants" id="OB10G17920.1">
    <property type="protein sequence ID" value="OB10G17920.1"/>
    <property type="gene ID" value="OB10G17920"/>
</dbReference>
<dbReference type="InterPro" id="IPR017853">
    <property type="entry name" value="GH"/>
</dbReference>
<evidence type="ECO:0000256" key="4">
    <source>
        <dbReference type="RuleBase" id="RU004453"/>
    </source>
</evidence>
<comment type="similarity">
    <text evidence="4">Belongs to the glycosyl hydrolase 18 family.</text>
</comment>
<dbReference type="AlphaFoldDB" id="J3N2P4"/>
<dbReference type="GO" id="GO:0004553">
    <property type="term" value="F:hydrolase activity, hydrolyzing O-glycosyl compounds"/>
    <property type="evidence" value="ECO:0007669"/>
    <property type="project" value="InterPro"/>
</dbReference>
<reference evidence="6" key="2">
    <citation type="submission" date="2013-04" db="UniProtKB">
        <authorList>
            <consortium name="EnsemblPlants"/>
        </authorList>
    </citation>
    <scope>IDENTIFICATION</scope>
</reference>
<dbReference type="InterPro" id="IPR001579">
    <property type="entry name" value="Glyco_hydro_18_chit_AS"/>
</dbReference>
<organism evidence="6">
    <name type="scientific">Oryza brachyantha</name>
    <name type="common">malo sina</name>
    <dbReference type="NCBI Taxonomy" id="4533"/>
    <lineage>
        <taxon>Eukaryota</taxon>
        <taxon>Viridiplantae</taxon>
        <taxon>Streptophyta</taxon>
        <taxon>Embryophyta</taxon>
        <taxon>Tracheophyta</taxon>
        <taxon>Spermatophyta</taxon>
        <taxon>Magnoliopsida</taxon>
        <taxon>Liliopsida</taxon>
        <taxon>Poales</taxon>
        <taxon>Poaceae</taxon>
        <taxon>BOP clade</taxon>
        <taxon>Oryzoideae</taxon>
        <taxon>Oryzeae</taxon>
        <taxon>Oryzinae</taxon>
        <taxon>Oryza</taxon>
    </lineage>
</organism>
<evidence type="ECO:0000313" key="7">
    <source>
        <dbReference type="Proteomes" id="UP000006038"/>
    </source>
</evidence>
<dbReference type="Pfam" id="PF00704">
    <property type="entry name" value="Glyco_hydro_18"/>
    <property type="match status" value="1"/>
</dbReference>
<keyword evidence="7" id="KW-1185">Reference proteome</keyword>
<name>J3N2P4_ORYBR</name>
<dbReference type="OMA" id="PEAWIEN"/>
<dbReference type="PROSITE" id="PS01095">
    <property type="entry name" value="GH18_1"/>
    <property type="match status" value="1"/>
</dbReference>
<dbReference type="HOGENOM" id="CLU_065258_1_0_1"/>
<feature type="domain" description="GH18" evidence="5">
    <location>
        <begin position="2"/>
        <end position="260"/>
    </location>
</feature>